<name>A0A7W7KM14_PSENT</name>
<feature type="transmembrane region" description="Helical" evidence="1">
    <location>
        <begin position="12"/>
        <end position="33"/>
    </location>
</feature>
<gene>
    <name evidence="2" type="ORF">HNP46_004151</name>
</gene>
<dbReference type="InterPro" id="IPR012902">
    <property type="entry name" value="N_methyl_site"/>
</dbReference>
<comment type="caution">
    <text evidence="2">The sequence shown here is derived from an EMBL/GenBank/DDBJ whole genome shotgun (WGS) entry which is preliminary data.</text>
</comment>
<dbReference type="PROSITE" id="PS00409">
    <property type="entry name" value="PROKAR_NTER_METHYL"/>
    <property type="match status" value="1"/>
</dbReference>
<dbReference type="AlphaFoldDB" id="A0A7W7KM14"/>
<protein>
    <submittedName>
        <fullName evidence="2">Type IV pilus assembly protein PilW</fullName>
    </submittedName>
</protein>
<proteinExistence type="predicted"/>
<dbReference type="Proteomes" id="UP000566995">
    <property type="component" value="Unassembled WGS sequence"/>
</dbReference>
<evidence type="ECO:0000256" key="1">
    <source>
        <dbReference type="SAM" id="Phobius"/>
    </source>
</evidence>
<dbReference type="EMBL" id="JACHLI010000017">
    <property type="protein sequence ID" value="MBB4865271.1"/>
    <property type="molecule type" value="Genomic_DNA"/>
</dbReference>
<dbReference type="Pfam" id="PF07963">
    <property type="entry name" value="N_methyl"/>
    <property type="match status" value="1"/>
</dbReference>
<dbReference type="NCBIfam" id="TIGR02532">
    <property type="entry name" value="IV_pilin_GFxxxE"/>
    <property type="match status" value="1"/>
</dbReference>
<keyword evidence="1" id="KW-0472">Membrane</keyword>
<dbReference type="RefSeq" id="WP_184592561.1">
    <property type="nucleotide sequence ID" value="NZ_JACHLI010000017.1"/>
</dbReference>
<keyword evidence="1" id="KW-1133">Transmembrane helix</keyword>
<keyword evidence="1" id="KW-0812">Transmembrane</keyword>
<evidence type="ECO:0000313" key="3">
    <source>
        <dbReference type="Proteomes" id="UP000566995"/>
    </source>
</evidence>
<accession>A0A7W7KM14</accession>
<evidence type="ECO:0000313" key="2">
    <source>
        <dbReference type="EMBL" id="MBB4865271.1"/>
    </source>
</evidence>
<reference evidence="2 3" key="1">
    <citation type="submission" date="2020-08" db="EMBL/GenBank/DDBJ databases">
        <title>Functional genomics of gut bacteria from endangered species of beetles.</title>
        <authorList>
            <person name="Carlos-Shanley C."/>
        </authorList>
    </citation>
    <scope>NUCLEOTIDE SEQUENCE [LARGE SCALE GENOMIC DNA]</scope>
    <source>
        <strain evidence="2 3">S00179</strain>
    </source>
</reference>
<sequence>MSRQRQRGLSLIELMVAIALGVMVLLGVLQVYLSGSEHAAFNHAQQQNQANARFILTLLQRESGHAGYSAWVRHASAADDQQYDFVIDRQGPFPALTDATTGCIFAAGQVASPDAGGRGLCLRYQRAQRSDAQTQQDCTGAALYSDDDEGNPQALVSHLRLSGGQFLCRTNNPLSAGETVLAEGLHDLVFAVGSTNQIRAGLVLTSRRALLPENCSYQDPLNPATSKDTGTRGLCSAFAQTLYLRNQP</sequence>
<organism evidence="2 3">
    <name type="scientific">Pseudomonas nitroreducens</name>
    <dbReference type="NCBI Taxonomy" id="46680"/>
    <lineage>
        <taxon>Bacteria</taxon>
        <taxon>Pseudomonadati</taxon>
        <taxon>Pseudomonadota</taxon>
        <taxon>Gammaproteobacteria</taxon>
        <taxon>Pseudomonadales</taxon>
        <taxon>Pseudomonadaceae</taxon>
        <taxon>Pseudomonas</taxon>
    </lineage>
</organism>